<proteinExistence type="predicted"/>
<gene>
    <name evidence="1" type="ORF">KIK155_LOCUS7196</name>
    <name evidence="2" type="ORF">TOA249_LOCUS27313</name>
</gene>
<reference evidence="1" key="1">
    <citation type="submission" date="2021-02" db="EMBL/GenBank/DDBJ databases">
        <authorList>
            <person name="Nowell W R."/>
        </authorList>
    </citation>
    <scope>NUCLEOTIDE SEQUENCE</scope>
</reference>
<organism evidence="1 3">
    <name type="scientific">Rotaria socialis</name>
    <dbReference type="NCBI Taxonomy" id="392032"/>
    <lineage>
        <taxon>Eukaryota</taxon>
        <taxon>Metazoa</taxon>
        <taxon>Spiralia</taxon>
        <taxon>Gnathifera</taxon>
        <taxon>Rotifera</taxon>
        <taxon>Eurotatoria</taxon>
        <taxon>Bdelloidea</taxon>
        <taxon>Philodinida</taxon>
        <taxon>Philodinidae</taxon>
        <taxon>Rotaria</taxon>
    </lineage>
</organism>
<dbReference type="Proteomes" id="UP000663838">
    <property type="component" value="Unassembled WGS sequence"/>
</dbReference>
<evidence type="ECO:0000313" key="3">
    <source>
        <dbReference type="Proteomes" id="UP000663865"/>
    </source>
</evidence>
<dbReference type="Proteomes" id="UP000663865">
    <property type="component" value="Unassembled WGS sequence"/>
</dbReference>
<sequence>MKQEAPSSAEKIAPNVTNQSKRWGPAASVTLVHQLIDVLFTRGIRRGSIPIEQQDLRMRKALVRNCLAYDKGLRFFYSYITISDAKKSDLLIQELSCLNCTIAWFLQSVKEVLQVETNSIHLFISQDGRRYSCYDTDLNEHIQAYSKCLQEIIVQLDINENIILTSHDKLE</sequence>
<name>A0A817Z6I7_9BILA</name>
<dbReference type="EMBL" id="CAJOBS010003443">
    <property type="protein sequence ID" value="CAF4856306.1"/>
    <property type="molecule type" value="Genomic_DNA"/>
</dbReference>
<accession>A0A817Z6I7</accession>
<comment type="caution">
    <text evidence="1">The sequence shown here is derived from an EMBL/GenBank/DDBJ whole genome shotgun (WGS) entry which is preliminary data.</text>
</comment>
<protein>
    <submittedName>
        <fullName evidence="1">Uncharacterized protein</fullName>
    </submittedName>
</protein>
<dbReference type="AlphaFoldDB" id="A0A817Z6I7"/>
<dbReference type="EMBL" id="CAJNYV010000858">
    <property type="protein sequence ID" value="CAF3390892.1"/>
    <property type="molecule type" value="Genomic_DNA"/>
</dbReference>
<evidence type="ECO:0000313" key="2">
    <source>
        <dbReference type="EMBL" id="CAF4856306.1"/>
    </source>
</evidence>
<evidence type="ECO:0000313" key="1">
    <source>
        <dbReference type="EMBL" id="CAF3390892.1"/>
    </source>
</evidence>